<comment type="pathway">
    <text evidence="6">Cofactor biosynthesis; coenzyme A biosynthesis; CoA from (R)-pantothenate: step 1/5.</text>
</comment>
<dbReference type="NCBIfam" id="TIGR00671">
    <property type="entry name" value="baf"/>
    <property type="match status" value="1"/>
</dbReference>
<name>A0ABS6VXW8_9FLAO</name>
<sequence length="243" mass="27525">MNLVIDVGNTLVKFAVFQDNILLEKLFFELELFEKKVQYFFRKYPEIKFSILCSVQKQSQKWKLLLKEKSIFLQLSSSTPVFFENKYSSKSTLGIDRLALVAAAAYQYKNENVLIIDAGTCITYDFKNNKNEYLGGIISPGLNMRAKAMHQFTAKLPLVKLENNDVGILGQDTQQCLEIGVLKATALEIDGFITEYKNKFEDLTVILTGGDSQTLSKNVKNSIFAPSNFLLEGLNQILEFNKS</sequence>
<dbReference type="EC" id="2.7.1.33" evidence="6"/>
<dbReference type="Pfam" id="PF03309">
    <property type="entry name" value="Pan_kinase"/>
    <property type="match status" value="1"/>
</dbReference>
<evidence type="ECO:0000313" key="8">
    <source>
        <dbReference type="Proteomes" id="UP000719267"/>
    </source>
</evidence>
<keyword evidence="6" id="KW-0479">Metal-binding</keyword>
<comment type="similarity">
    <text evidence="6">Belongs to the type III pantothenate kinase family.</text>
</comment>
<keyword evidence="4 6" id="KW-0418">Kinase</keyword>
<comment type="cofactor">
    <cofactor evidence="6">
        <name>NH4(+)</name>
        <dbReference type="ChEBI" id="CHEBI:28938"/>
    </cofactor>
    <cofactor evidence="6">
        <name>K(+)</name>
        <dbReference type="ChEBI" id="CHEBI:29103"/>
    </cofactor>
    <text evidence="6">A monovalent cation. Ammonium or potassium.</text>
</comment>
<dbReference type="RefSeq" id="WP_219038709.1">
    <property type="nucleotide sequence ID" value="NZ_JAHWDF010000001.1"/>
</dbReference>
<reference evidence="7 8" key="1">
    <citation type="submission" date="2021-07" db="EMBL/GenBank/DDBJ databases">
        <title>Mesonia aestuariivivens sp. nov., isolated from a tidal flat.</title>
        <authorList>
            <person name="Kim Y.-O."/>
            <person name="Yoon J.-H."/>
        </authorList>
    </citation>
    <scope>NUCLEOTIDE SEQUENCE [LARGE SCALE GENOMIC DNA]</scope>
    <source>
        <strain evidence="7 8">JHPTF-M18</strain>
    </source>
</reference>
<dbReference type="Proteomes" id="UP000719267">
    <property type="component" value="Unassembled WGS sequence"/>
</dbReference>
<feature type="binding site" evidence="6">
    <location>
        <begin position="6"/>
        <end position="13"/>
    </location>
    <ligand>
        <name>ATP</name>
        <dbReference type="ChEBI" id="CHEBI:30616"/>
    </ligand>
</feature>
<evidence type="ECO:0000256" key="2">
    <source>
        <dbReference type="ARBA" id="ARBA00022679"/>
    </source>
</evidence>
<comment type="subcellular location">
    <subcellularLocation>
        <location evidence="1 6">Cytoplasm</location>
    </subcellularLocation>
</comment>
<evidence type="ECO:0000256" key="6">
    <source>
        <dbReference type="HAMAP-Rule" id="MF_01274"/>
    </source>
</evidence>
<keyword evidence="2 6" id="KW-0808">Transferase</keyword>
<dbReference type="HAMAP" id="MF_01274">
    <property type="entry name" value="Pantothen_kinase_3"/>
    <property type="match status" value="1"/>
</dbReference>
<comment type="caution">
    <text evidence="7">The sequence shown here is derived from an EMBL/GenBank/DDBJ whole genome shotgun (WGS) entry which is preliminary data.</text>
</comment>
<protein>
    <recommendedName>
        <fullName evidence="6">Type III pantothenate kinase</fullName>
        <ecNumber evidence="6">2.7.1.33</ecNumber>
    </recommendedName>
    <alternativeName>
        <fullName evidence="6">PanK-III</fullName>
    </alternativeName>
    <alternativeName>
        <fullName evidence="6">Pantothenic acid kinase</fullName>
    </alternativeName>
</protein>
<comment type="function">
    <text evidence="6">Catalyzes the phosphorylation of pantothenate (Pan), the first step in CoA biosynthesis.</text>
</comment>
<feature type="active site" description="Proton acceptor" evidence="6">
    <location>
        <position position="96"/>
    </location>
</feature>
<feature type="binding site" evidence="6">
    <location>
        <position position="120"/>
    </location>
    <ligand>
        <name>ATP</name>
        <dbReference type="ChEBI" id="CHEBI:30616"/>
    </ligand>
</feature>
<keyword evidence="6" id="KW-0630">Potassium</keyword>
<dbReference type="CDD" id="cd24015">
    <property type="entry name" value="ASKHA_NBD_PanK-III"/>
    <property type="match status" value="1"/>
</dbReference>
<dbReference type="PANTHER" id="PTHR34265:SF1">
    <property type="entry name" value="TYPE III PANTOTHENATE KINASE"/>
    <property type="match status" value="1"/>
</dbReference>
<dbReference type="NCBIfam" id="NF009853">
    <property type="entry name" value="PRK13320.1-5"/>
    <property type="match status" value="1"/>
</dbReference>
<gene>
    <name evidence="6" type="primary">coaX</name>
    <name evidence="7" type="ORF">KW502_01265</name>
</gene>
<dbReference type="PANTHER" id="PTHR34265">
    <property type="entry name" value="TYPE III PANTOTHENATE KINASE"/>
    <property type="match status" value="1"/>
</dbReference>
<feature type="binding site" evidence="6">
    <location>
        <begin position="94"/>
        <end position="97"/>
    </location>
    <ligand>
        <name>substrate</name>
    </ligand>
</feature>
<evidence type="ECO:0000256" key="3">
    <source>
        <dbReference type="ARBA" id="ARBA00022741"/>
    </source>
</evidence>
<comment type="catalytic activity">
    <reaction evidence="6">
        <text>(R)-pantothenate + ATP = (R)-4'-phosphopantothenate + ADP + H(+)</text>
        <dbReference type="Rhea" id="RHEA:16373"/>
        <dbReference type="ChEBI" id="CHEBI:10986"/>
        <dbReference type="ChEBI" id="CHEBI:15378"/>
        <dbReference type="ChEBI" id="CHEBI:29032"/>
        <dbReference type="ChEBI" id="CHEBI:30616"/>
        <dbReference type="ChEBI" id="CHEBI:456216"/>
        <dbReference type="EC" id="2.7.1.33"/>
    </reaction>
</comment>
<evidence type="ECO:0000256" key="4">
    <source>
        <dbReference type="ARBA" id="ARBA00022777"/>
    </source>
</evidence>
<feature type="binding site" evidence="6">
    <location>
        <position position="117"/>
    </location>
    <ligand>
        <name>K(+)</name>
        <dbReference type="ChEBI" id="CHEBI:29103"/>
    </ligand>
</feature>
<dbReference type="EMBL" id="JAHWDF010000001">
    <property type="protein sequence ID" value="MBW2960427.1"/>
    <property type="molecule type" value="Genomic_DNA"/>
</dbReference>
<comment type="subunit">
    <text evidence="6">Homodimer.</text>
</comment>
<organism evidence="7 8">
    <name type="scientific">Mesonia aestuariivivens</name>
    <dbReference type="NCBI Taxonomy" id="2796128"/>
    <lineage>
        <taxon>Bacteria</taxon>
        <taxon>Pseudomonadati</taxon>
        <taxon>Bacteroidota</taxon>
        <taxon>Flavobacteriia</taxon>
        <taxon>Flavobacteriales</taxon>
        <taxon>Flavobacteriaceae</taxon>
        <taxon>Mesonia</taxon>
    </lineage>
</organism>
<dbReference type="GO" id="GO:0004594">
    <property type="term" value="F:pantothenate kinase activity"/>
    <property type="evidence" value="ECO:0007669"/>
    <property type="project" value="UniProtKB-EC"/>
</dbReference>
<dbReference type="InterPro" id="IPR004619">
    <property type="entry name" value="Type_III_PanK"/>
</dbReference>
<evidence type="ECO:0000313" key="7">
    <source>
        <dbReference type="EMBL" id="MBW2960427.1"/>
    </source>
</evidence>
<feature type="binding site" evidence="6">
    <location>
        <position position="87"/>
    </location>
    <ligand>
        <name>substrate</name>
    </ligand>
</feature>
<keyword evidence="5 6" id="KW-0067">ATP-binding</keyword>
<feature type="binding site" evidence="6">
    <location>
        <position position="173"/>
    </location>
    <ligand>
        <name>substrate</name>
    </ligand>
</feature>
<evidence type="ECO:0000256" key="5">
    <source>
        <dbReference type="ARBA" id="ARBA00022840"/>
    </source>
</evidence>
<keyword evidence="6" id="KW-0963">Cytoplasm</keyword>
<accession>A0ABS6VXW8</accession>
<keyword evidence="6" id="KW-0173">Coenzyme A biosynthesis</keyword>
<keyword evidence="3 6" id="KW-0547">Nucleotide-binding</keyword>
<keyword evidence="8" id="KW-1185">Reference proteome</keyword>
<proteinExistence type="inferred from homology"/>
<evidence type="ECO:0000256" key="1">
    <source>
        <dbReference type="ARBA" id="ARBA00004496"/>
    </source>
</evidence>